<sequence>MSMLLAGRRGGREVSVWGSRYALYSGNKRYLQTLHGRDVLLSAAQLYSKDSAWHSWLMAEANAERRTKRVIIAGPSASGTRQVVDALLCEPHDNSVTRALLAKDSTLAKEPEGLLIQCGEQQPPSLNRTSFDQISAEKQQWQDPLYTPQNTVQMPLPWLQQGVELVELLDPKQHPMTYQALYSADALFFVLDLETIATSSAYEVHHTLALLRYFAAKPNTAIVVNLPWRAVHTTTPAPASSTLSRAIDMPDYNVILRTLQKTVGSRVMKLLREKSSLKGNAGPGTYVVSSDLAAHAKSMLDPSINHPKDAWLEFSHRFREAQFSLLYDAIIQPCDSQDRLTYLTQTAIHTASVAEALEADRIRTAKGYASVLETEAEHALNTLTSRILSKEEPVHDESYTPSAVEVRRADASSSIPGYLADSRHQVETTLRERFPWYKLPMRVDELRLTLLYMVGQSFGSDQEVRLAYEAGRLRHEAISQYQQTLDVLQELSQYEQKAVNTEQKQELGDHPALTQDFSEKTNSTDTTTSQALTDGTLASAQPQFNSATLRNALTTFGDSHLAPVLTPKCLSEPLQVRRSELLGPQGPITQLTAHAQRAVLHSYLFLGSVYLGCLYGTLNDHRIMPRAIPAQPIEQVSSVAELSATEWTPWTTPEWVSSLMNSSEHLVLAPHTASATALFATALTAWYLQGRWTAAKRKFWRDWDRVVSVVDREEKQEVESVIRSSLGAPMYAADHLRQASAVRQAAHEQRLSQLRNLRRATHSEQ</sequence>
<evidence type="ECO:0000313" key="3">
    <source>
        <dbReference type="Proteomes" id="UP001214628"/>
    </source>
</evidence>
<reference evidence="2" key="1">
    <citation type="submission" date="2023-02" db="EMBL/GenBank/DDBJ databases">
        <title>Mating type loci evolution in Malassezia.</title>
        <authorList>
            <person name="Coelho M.A."/>
        </authorList>
    </citation>
    <scope>NUCLEOTIDE SEQUENCE</scope>
    <source>
        <strain evidence="2">CBS 14136</strain>
    </source>
</reference>
<proteinExistence type="predicted"/>
<evidence type="ECO:0000256" key="1">
    <source>
        <dbReference type="SAM" id="MobiDB-lite"/>
    </source>
</evidence>
<name>A0AAF0F7W8_9BASI</name>
<feature type="region of interest" description="Disordered" evidence="1">
    <location>
        <begin position="499"/>
        <end position="537"/>
    </location>
</feature>
<organism evidence="2 3">
    <name type="scientific">Malassezia psittaci</name>
    <dbReference type="NCBI Taxonomy" id="1821823"/>
    <lineage>
        <taxon>Eukaryota</taxon>
        <taxon>Fungi</taxon>
        <taxon>Dikarya</taxon>
        <taxon>Basidiomycota</taxon>
        <taxon>Ustilaginomycotina</taxon>
        <taxon>Malasseziomycetes</taxon>
        <taxon>Malasseziales</taxon>
        <taxon>Malasseziaceae</taxon>
        <taxon>Malassezia</taxon>
    </lineage>
</organism>
<dbReference type="EMBL" id="CP118380">
    <property type="protein sequence ID" value="WFD44871.1"/>
    <property type="molecule type" value="Genomic_DNA"/>
</dbReference>
<dbReference type="PANTHER" id="PTHR38644:SF1">
    <property type="entry name" value="EXPRESSED PROTEIN"/>
    <property type="match status" value="1"/>
</dbReference>
<dbReference type="Proteomes" id="UP001214628">
    <property type="component" value="Chromosome 6"/>
</dbReference>
<gene>
    <name evidence="2" type="ORF">MPSI1_003542</name>
</gene>
<accession>A0AAF0F7W8</accession>
<dbReference type="AlphaFoldDB" id="A0AAF0F7W8"/>
<keyword evidence="3" id="KW-1185">Reference proteome</keyword>
<protein>
    <submittedName>
        <fullName evidence="2">Uncharacterized protein</fullName>
    </submittedName>
</protein>
<dbReference type="PANTHER" id="PTHR38644">
    <property type="entry name" value="EXPRESSED PROTEIN"/>
    <property type="match status" value="1"/>
</dbReference>
<feature type="compositionally biased region" description="Polar residues" evidence="1">
    <location>
        <begin position="520"/>
        <end position="537"/>
    </location>
</feature>
<evidence type="ECO:0000313" key="2">
    <source>
        <dbReference type="EMBL" id="WFD44871.1"/>
    </source>
</evidence>